<reference evidence="2 3" key="1">
    <citation type="submission" date="2014-03" db="EMBL/GenBank/DDBJ databases">
        <title>Sequencing and Comparison of Genomes and Transcriptome Profiles of Human Ehrlichiosis Agents.</title>
        <authorList>
            <person name="Lin M."/>
            <person name="Daugherty S.C."/>
            <person name="Nagaraj S."/>
            <person name="Cheng Z."/>
            <person name="Xiong Q."/>
            <person name="Lin F.-Y."/>
            <person name="Sengamalay N."/>
            <person name="Ott S."/>
            <person name="Godinez A."/>
            <person name="Tallon L.J."/>
            <person name="Sadzewicz L."/>
            <person name="Fraser C.M."/>
            <person name="Dunning Hotopp J.C."/>
            <person name="Rikihisa Y."/>
        </authorList>
    </citation>
    <scope>NUCLEOTIDE SEQUENCE [LARGE SCALE GENOMIC DNA]</scope>
    <source>
        <strain evidence="2 3">HF</strain>
    </source>
</reference>
<keyword evidence="1" id="KW-1133">Transmembrane helix</keyword>
<dbReference type="Proteomes" id="UP000023762">
    <property type="component" value="Chromosome"/>
</dbReference>
<evidence type="ECO:0000313" key="2">
    <source>
        <dbReference type="EMBL" id="AHX04786.1"/>
    </source>
</evidence>
<name>X5GKV9_9RICK</name>
<proteinExistence type="predicted"/>
<accession>X5GKV9</accession>
<gene>
    <name evidence="2" type="ORF">EHF_0663</name>
</gene>
<protein>
    <submittedName>
        <fullName evidence="2">Uncharacterized protein</fullName>
    </submittedName>
</protein>
<dbReference type="AlphaFoldDB" id="X5GKV9"/>
<dbReference type="EMBL" id="CP007474">
    <property type="protein sequence ID" value="AHX04786.1"/>
    <property type="molecule type" value="Genomic_DNA"/>
</dbReference>
<keyword evidence="1" id="KW-0812">Transmembrane</keyword>
<dbReference type="KEGG" id="ehh:EHF_0663"/>
<dbReference type="HOGENOM" id="CLU_3308874_0_0_5"/>
<evidence type="ECO:0000256" key="1">
    <source>
        <dbReference type="SAM" id="Phobius"/>
    </source>
</evidence>
<keyword evidence="3" id="KW-1185">Reference proteome</keyword>
<organism evidence="2 3">
    <name type="scientific">Ehrlichia japonica</name>
    <dbReference type="NCBI Taxonomy" id="391036"/>
    <lineage>
        <taxon>Bacteria</taxon>
        <taxon>Pseudomonadati</taxon>
        <taxon>Pseudomonadota</taxon>
        <taxon>Alphaproteobacteria</taxon>
        <taxon>Rickettsiales</taxon>
        <taxon>Anaplasmataceae</taxon>
        <taxon>Ehrlichia</taxon>
    </lineage>
</organism>
<evidence type="ECO:0000313" key="3">
    <source>
        <dbReference type="Proteomes" id="UP000023762"/>
    </source>
</evidence>
<keyword evidence="1" id="KW-0472">Membrane</keyword>
<sequence length="39" mass="4558">MFTSLEFIKGLFYLVITEDTLQAIWYALLLMCSILLMVI</sequence>
<feature type="transmembrane region" description="Helical" evidence="1">
    <location>
        <begin position="20"/>
        <end position="38"/>
    </location>
</feature>